<dbReference type="InterPro" id="IPR001878">
    <property type="entry name" value="Znf_CCHC"/>
</dbReference>
<dbReference type="SUPFAM" id="SSF57756">
    <property type="entry name" value="Retrovirus zinc finger-like domains"/>
    <property type="match status" value="1"/>
</dbReference>
<proteinExistence type="predicted"/>
<dbReference type="Pfam" id="PF01936">
    <property type="entry name" value="NYN"/>
    <property type="match status" value="2"/>
</dbReference>
<dbReference type="Gene3D" id="4.10.60.10">
    <property type="entry name" value="Zinc finger, CCHC-type"/>
    <property type="match status" value="1"/>
</dbReference>
<dbReference type="InterPro" id="IPR021139">
    <property type="entry name" value="NYN"/>
</dbReference>
<dbReference type="CDD" id="cd10910">
    <property type="entry name" value="PIN_limkain_b1_N_like"/>
    <property type="match status" value="1"/>
</dbReference>
<dbReference type="PROSITE" id="PS50158">
    <property type="entry name" value="ZF_CCHC"/>
    <property type="match status" value="1"/>
</dbReference>
<dbReference type="GO" id="GO:0004540">
    <property type="term" value="F:RNA nuclease activity"/>
    <property type="evidence" value="ECO:0007669"/>
    <property type="project" value="InterPro"/>
</dbReference>
<dbReference type="InterPro" id="IPR036875">
    <property type="entry name" value="Znf_CCHC_sf"/>
</dbReference>
<dbReference type="PANTHER" id="PTHR14379">
    <property type="entry name" value="LIMKAIN B LKAP"/>
    <property type="match status" value="1"/>
</dbReference>
<sequence length="976" mass="110350">MDIADAFSRLDIADTNVSAPYLDPSQMVIAWDMENCHMDIADAFSSLDIADTNVSAPYLDASQMVIAWDMENCHVSTESGITIAQASVNITKARKGLEYGGIKFITTFSESAEAVHKMIIIGIFEFAFECPPTAYIMLISADANFTNTFYALRELGYTVILVVPKGHVSPVLMNSSDFVFSWPRHDTLILWDMISCPIPNGMMHENLVSNITNFIKTCNSKNEGSAFHAYGGDSKLPSIKSREKCIEMGVKFFDKQEAKHEALDKTMLLHMLVFAYNNRASCTILAITNDESLSSAFYKLEARGYNVNLVVPSKNDGLGSSWIETNLFEWNDFTGNEAIEMQYGTYVILPRVVILWKMTLSREAIKKPISGYLTVLYFSAAEGLQLLKSFYCQIDKDVQRNQDKFQKLISQLELKGEVISQEDANMKLLKSLPPAWNNIALIMRNKPDIETLSMDDLYNNLKVYEAEIKGQSSSGSNSHNIAFMSFKNTSSINETVTAAHDIFDAGLKEQPSASSYVDDVMFSFFASQYNTPQLDNEDLEQIDTNDLEEMDLKWQVAMITVRVKKFMKRIRRNLNFNGKEPVGFDKTKVKCYNCHRRRHFARECHAPKTQGNMSADNERRFVLVETPASALVVQDGLGGYDWSYQAEEGPTDFALMAHSSDSANSSNSEVQSCSNECLQSFKNLQKQYDQQKEILNRANLEILASDSSVSEIDEDSNQAKDRYKVGIGYHAVPPLYIENYMPQRADLCFAGLDDFVFKFKISETRTSVNENESIASKSNEETREEPKTVRHIDYALWEVIMNDDAPASIASVSGGVEAAIPPKTTKQKIARRNELKAKSTLLLAISNEHLLNFHGIKDANTLWEAIKTRFGGPADQPSQTQDRLNFFKNEFAPIEKWMNMPEIGFLIASHYNVIFHNITTLGSMTYLPLRLIPPPWYDHKFITLRSECAVAWITPYLERINYYNQLLRSNISNRNV</sequence>
<dbReference type="GO" id="GO:0003676">
    <property type="term" value="F:nucleic acid binding"/>
    <property type="evidence" value="ECO:0007669"/>
    <property type="project" value="InterPro"/>
</dbReference>
<name>A0A6L2M8C6_TANCI</name>
<feature type="domain" description="CCHC-type" evidence="2">
    <location>
        <begin position="590"/>
        <end position="604"/>
    </location>
</feature>
<keyword evidence="1" id="KW-0863">Zinc-finger</keyword>
<dbReference type="GO" id="GO:0008270">
    <property type="term" value="F:zinc ion binding"/>
    <property type="evidence" value="ECO:0007669"/>
    <property type="project" value="UniProtKB-KW"/>
</dbReference>
<evidence type="ECO:0000313" key="3">
    <source>
        <dbReference type="EMBL" id="GEU68814.1"/>
    </source>
</evidence>
<comment type="caution">
    <text evidence="3">The sequence shown here is derived from an EMBL/GenBank/DDBJ whole genome shotgun (WGS) entry which is preliminary data.</text>
</comment>
<protein>
    <recommendedName>
        <fullName evidence="2">CCHC-type domain-containing protein</fullName>
    </recommendedName>
</protein>
<gene>
    <name evidence="3" type="ORF">Tci_040792</name>
</gene>
<keyword evidence="1" id="KW-0862">Zinc</keyword>
<keyword evidence="1" id="KW-0479">Metal-binding</keyword>
<evidence type="ECO:0000259" key="2">
    <source>
        <dbReference type="PROSITE" id="PS50158"/>
    </source>
</evidence>
<accession>A0A6L2M8C6</accession>
<dbReference type="AlphaFoldDB" id="A0A6L2M8C6"/>
<dbReference type="EMBL" id="BKCJ010005820">
    <property type="protein sequence ID" value="GEU68814.1"/>
    <property type="molecule type" value="Genomic_DNA"/>
</dbReference>
<organism evidence="3">
    <name type="scientific">Tanacetum cinerariifolium</name>
    <name type="common">Dalmatian daisy</name>
    <name type="synonym">Chrysanthemum cinerariifolium</name>
    <dbReference type="NCBI Taxonomy" id="118510"/>
    <lineage>
        <taxon>Eukaryota</taxon>
        <taxon>Viridiplantae</taxon>
        <taxon>Streptophyta</taxon>
        <taxon>Embryophyta</taxon>
        <taxon>Tracheophyta</taxon>
        <taxon>Spermatophyta</taxon>
        <taxon>Magnoliopsida</taxon>
        <taxon>eudicotyledons</taxon>
        <taxon>Gunneridae</taxon>
        <taxon>Pentapetalae</taxon>
        <taxon>asterids</taxon>
        <taxon>campanulids</taxon>
        <taxon>Asterales</taxon>
        <taxon>Asteraceae</taxon>
        <taxon>Asteroideae</taxon>
        <taxon>Anthemideae</taxon>
        <taxon>Anthemidinae</taxon>
        <taxon>Tanacetum</taxon>
    </lineage>
</organism>
<reference evidence="3" key="1">
    <citation type="journal article" date="2019" name="Sci. Rep.">
        <title>Draft genome of Tanacetum cinerariifolium, the natural source of mosquito coil.</title>
        <authorList>
            <person name="Yamashiro T."/>
            <person name="Shiraishi A."/>
            <person name="Satake H."/>
            <person name="Nakayama K."/>
        </authorList>
    </citation>
    <scope>NUCLEOTIDE SEQUENCE</scope>
</reference>
<dbReference type="Pfam" id="PF14223">
    <property type="entry name" value="Retrotran_gag_2"/>
    <property type="match status" value="1"/>
</dbReference>
<evidence type="ECO:0000256" key="1">
    <source>
        <dbReference type="PROSITE-ProRule" id="PRU00047"/>
    </source>
</evidence>
<dbReference type="GO" id="GO:0010468">
    <property type="term" value="P:regulation of gene expression"/>
    <property type="evidence" value="ECO:0007669"/>
    <property type="project" value="InterPro"/>
</dbReference>
<dbReference type="GO" id="GO:0005777">
    <property type="term" value="C:peroxisome"/>
    <property type="evidence" value="ECO:0007669"/>
    <property type="project" value="InterPro"/>
</dbReference>
<dbReference type="PANTHER" id="PTHR14379:SF3">
    <property type="entry name" value="MEIOSIS REGULATOR AND MRNA STABILITY FACTOR 1"/>
    <property type="match status" value="1"/>
</dbReference>
<dbReference type="InterPro" id="IPR024768">
    <property type="entry name" value="Marf1"/>
</dbReference>